<evidence type="ECO:0000313" key="1">
    <source>
        <dbReference type="EMBL" id="MBP1930617.1"/>
    </source>
</evidence>
<evidence type="ECO:0000313" key="2">
    <source>
        <dbReference type="Proteomes" id="UP001519343"/>
    </source>
</evidence>
<protein>
    <submittedName>
        <fullName evidence="1">Uncharacterized protein</fullName>
    </submittedName>
</protein>
<gene>
    <name evidence="1" type="ORF">J2Z37_000604</name>
</gene>
<dbReference type="EMBL" id="JAGGKT010000001">
    <property type="protein sequence ID" value="MBP1930617.1"/>
    <property type="molecule type" value="Genomic_DNA"/>
</dbReference>
<name>A0ABS4GK32_9BACL</name>
<keyword evidence="2" id="KW-1185">Reference proteome</keyword>
<accession>A0ABS4GK32</accession>
<reference evidence="1 2" key="1">
    <citation type="submission" date="2021-03" db="EMBL/GenBank/DDBJ databases">
        <title>Genomic Encyclopedia of Type Strains, Phase IV (KMG-IV): sequencing the most valuable type-strain genomes for metagenomic binning, comparative biology and taxonomic classification.</title>
        <authorList>
            <person name="Goeker M."/>
        </authorList>
    </citation>
    <scope>NUCLEOTIDE SEQUENCE [LARGE SCALE GENOMIC DNA]</scope>
    <source>
        <strain evidence="1 2">DSM 24738</strain>
    </source>
</reference>
<dbReference type="SUPFAM" id="SSF160755">
    <property type="entry name" value="YugN-like"/>
    <property type="match status" value="1"/>
</dbReference>
<organism evidence="1 2">
    <name type="scientific">Ammoniphilus resinae</name>
    <dbReference type="NCBI Taxonomy" id="861532"/>
    <lineage>
        <taxon>Bacteria</taxon>
        <taxon>Bacillati</taxon>
        <taxon>Bacillota</taxon>
        <taxon>Bacilli</taxon>
        <taxon>Bacillales</taxon>
        <taxon>Paenibacillaceae</taxon>
        <taxon>Aneurinibacillus group</taxon>
        <taxon>Ammoniphilus</taxon>
    </lineage>
</organism>
<dbReference type="Gene3D" id="3.30.310.100">
    <property type="entry name" value="YugN-like"/>
    <property type="match status" value="1"/>
</dbReference>
<proteinExistence type="predicted"/>
<sequence length="113" mass="12955">MQLKDKWIVGLVKPYSSVEEILIQQGFKRCGRMEVPTFQLTIQDSATRSTYLLKIPISLSPSYQDELLSKIGYPYLEKLSYMEKLRPSLTIPEPIKRAAESKLAEIADYLLSN</sequence>
<dbReference type="Proteomes" id="UP001519343">
    <property type="component" value="Unassembled WGS sequence"/>
</dbReference>
<dbReference type="RefSeq" id="WP_209808697.1">
    <property type="nucleotide sequence ID" value="NZ_JAGGKT010000001.1"/>
</dbReference>
<comment type="caution">
    <text evidence="1">The sequence shown here is derived from an EMBL/GenBank/DDBJ whole genome shotgun (WGS) entry which is preliminary data.</text>
</comment>
<dbReference type="InterPro" id="IPR036491">
    <property type="entry name" value="YugN-like_sf"/>
</dbReference>